<feature type="region of interest" description="Disordered" evidence="1">
    <location>
        <begin position="88"/>
        <end position="107"/>
    </location>
</feature>
<dbReference type="Pfam" id="PF20150">
    <property type="entry name" value="2EXR"/>
    <property type="match status" value="1"/>
</dbReference>
<evidence type="ECO:0000313" key="3">
    <source>
        <dbReference type="EMBL" id="KAK8057112.1"/>
    </source>
</evidence>
<name>A0ABR1UEH8_9PEZI</name>
<evidence type="ECO:0000256" key="1">
    <source>
        <dbReference type="SAM" id="MobiDB-lite"/>
    </source>
</evidence>
<accession>A0ABR1UEH8</accession>
<dbReference type="InterPro" id="IPR045518">
    <property type="entry name" value="2EXR"/>
</dbReference>
<gene>
    <name evidence="3" type="ORF">PG996_011049</name>
</gene>
<evidence type="ECO:0000313" key="4">
    <source>
        <dbReference type="Proteomes" id="UP001446871"/>
    </source>
</evidence>
<evidence type="ECO:0000259" key="2">
    <source>
        <dbReference type="Pfam" id="PF20150"/>
    </source>
</evidence>
<dbReference type="EMBL" id="JAQQWM010000007">
    <property type="protein sequence ID" value="KAK8057112.1"/>
    <property type="molecule type" value="Genomic_DNA"/>
</dbReference>
<feature type="domain" description="2EXR" evidence="2">
    <location>
        <begin position="8"/>
        <end position="89"/>
    </location>
</feature>
<sequence length="137" mass="15169">MSSPIPSFHCFTELPVEIRIQIWHLAADQAGSTGPQVLPLLLVHELSWEPPRSYIHIPHRWRTLYLQPRLRARLALLHSCREARAELLQPPSSASPPSSPVSSVSSANAPLLSSIPARPTYQLTRAPSSGSVRFRAP</sequence>
<comment type="caution">
    <text evidence="3">The sequence shown here is derived from an EMBL/GenBank/DDBJ whole genome shotgun (WGS) entry which is preliminary data.</text>
</comment>
<dbReference type="Proteomes" id="UP001446871">
    <property type="component" value="Unassembled WGS sequence"/>
</dbReference>
<reference evidence="3 4" key="1">
    <citation type="submission" date="2023-01" db="EMBL/GenBank/DDBJ databases">
        <title>Analysis of 21 Apiospora genomes using comparative genomics revels a genus with tremendous synthesis potential of carbohydrate active enzymes and secondary metabolites.</title>
        <authorList>
            <person name="Sorensen T."/>
        </authorList>
    </citation>
    <scope>NUCLEOTIDE SEQUENCE [LARGE SCALE GENOMIC DNA]</scope>
    <source>
        <strain evidence="3 4">CBS 83171</strain>
    </source>
</reference>
<keyword evidence="4" id="KW-1185">Reference proteome</keyword>
<proteinExistence type="predicted"/>
<organism evidence="3 4">
    <name type="scientific">Apiospora saccharicola</name>
    <dbReference type="NCBI Taxonomy" id="335842"/>
    <lineage>
        <taxon>Eukaryota</taxon>
        <taxon>Fungi</taxon>
        <taxon>Dikarya</taxon>
        <taxon>Ascomycota</taxon>
        <taxon>Pezizomycotina</taxon>
        <taxon>Sordariomycetes</taxon>
        <taxon>Xylariomycetidae</taxon>
        <taxon>Amphisphaeriales</taxon>
        <taxon>Apiosporaceae</taxon>
        <taxon>Apiospora</taxon>
    </lineage>
</organism>
<protein>
    <recommendedName>
        <fullName evidence="2">2EXR domain-containing protein</fullName>
    </recommendedName>
</protein>